<organism evidence="1 2">
    <name type="scientific">Amycolatopsis coloradensis</name>
    <dbReference type="NCBI Taxonomy" id="76021"/>
    <lineage>
        <taxon>Bacteria</taxon>
        <taxon>Bacillati</taxon>
        <taxon>Actinomycetota</taxon>
        <taxon>Actinomycetes</taxon>
        <taxon>Pseudonocardiales</taxon>
        <taxon>Pseudonocardiaceae</taxon>
        <taxon>Amycolatopsis</taxon>
    </lineage>
</organism>
<dbReference type="Proteomes" id="UP001456344">
    <property type="component" value="Chromosome"/>
</dbReference>
<gene>
    <name evidence="1" type="ORF">LCL61_27460</name>
</gene>
<dbReference type="EMBL" id="CP150484">
    <property type="protein sequence ID" value="WYW19289.1"/>
    <property type="molecule type" value="Genomic_DNA"/>
</dbReference>
<sequence length="261" mass="28613">MAKRNPMHDDDEPVGRVLGRRQALILLGAAGATLTVAGSATANATTFNAGTPEVCTLDCVVKPEQMEGPYFVDERLNRSDIRSEPSTGQLVPGTALAINFTVQQIRQQQCTPLPGAMVDLWQCDAFGLYSDIPSQGSRGRRFLRGYQNTDQSGAARFTTILPGWYTGRTLHIHIKIRTVGTNGRPYEFTSQLYFTPEFGAAYLRTEPYRRKGPADTTNSRDSIYRNGGAQMLLRPQQTGSGYTADFAIGLDLSNTQVGRPD</sequence>
<reference evidence="1" key="1">
    <citation type="submission" date="2023-10" db="EMBL/GenBank/DDBJ databases">
        <title>Whole genome sequencing of actinobacterial strain Amycolatopsis sp. (BCA-696) identifies the underlying plant growth-promoting genes.</title>
        <authorList>
            <person name="Gandham P."/>
            <person name="Vadla N."/>
            <person name="Saji A."/>
            <person name="Srinivas V."/>
            <person name="Ruperao P."/>
            <person name="Selvanayagam S."/>
            <person name="Saxena R.K."/>
            <person name="Rathore A."/>
            <person name="Gopalakrishnan S."/>
            <person name="Thakur V."/>
        </authorList>
    </citation>
    <scope>NUCLEOTIDE SEQUENCE</scope>
    <source>
        <strain evidence="1">BCA-696</strain>
    </source>
</reference>
<evidence type="ECO:0000313" key="1">
    <source>
        <dbReference type="EMBL" id="WYW19289.1"/>
    </source>
</evidence>
<name>A0ACD5BJ20_9PSEU</name>
<evidence type="ECO:0000313" key="2">
    <source>
        <dbReference type="Proteomes" id="UP001456344"/>
    </source>
</evidence>
<proteinExistence type="predicted"/>
<keyword evidence="2" id="KW-1185">Reference proteome</keyword>
<accession>A0ACD5BJ20</accession>
<protein>
    <submittedName>
        <fullName evidence="1">Twin-arginine translocation pathway signal protein</fullName>
    </submittedName>
</protein>